<dbReference type="RefSeq" id="WP_136531352.1">
    <property type="nucleotide sequence ID" value="NZ_STGX01000016.1"/>
</dbReference>
<evidence type="ECO:0000256" key="1">
    <source>
        <dbReference type="ARBA" id="ARBA00023015"/>
    </source>
</evidence>
<dbReference type="InterPro" id="IPR023187">
    <property type="entry name" value="Tscrpt_reg_MarR-type_CS"/>
</dbReference>
<sequence>MDPTGTPAPGTDVCDTPEHVGAVGHALFRVARAHRVAAARLLREIGLYPGQEIMLGHLAEHGDARQSRLVAELGLDASTVTKSLQRLERQGLVERRPDPGDRRVSVVALTAQGRDLQDRIEDSWRRLDALTCEGFTDTDRTALTALLHRLERNLASCEED</sequence>
<accession>A0A4S8PC84</accession>
<dbReference type="PRINTS" id="PR00598">
    <property type="entry name" value="HTHMARR"/>
</dbReference>
<feature type="domain" description="HTH marR-type" evidence="4">
    <location>
        <begin position="20"/>
        <end position="152"/>
    </location>
</feature>
<dbReference type="Pfam" id="PF12802">
    <property type="entry name" value="MarR_2"/>
    <property type="match status" value="1"/>
</dbReference>
<dbReference type="EMBL" id="STGX01000016">
    <property type="protein sequence ID" value="THV25904.1"/>
    <property type="molecule type" value="Genomic_DNA"/>
</dbReference>
<dbReference type="OrthoDB" id="3177763at2"/>
<dbReference type="PROSITE" id="PS01117">
    <property type="entry name" value="HTH_MARR_1"/>
    <property type="match status" value="1"/>
</dbReference>
<reference evidence="5 6" key="1">
    <citation type="journal article" date="2018" name="Int. J. Syst. Evol. Microbiol.">
        <title>Glycomyces paridis sp. nov., isolated from the medicinal plant Paris polyphylla.</title>
        <authorList>
            <person name="Fang X.M."/>
            <person name="Bai J.L."/>
            <person name="Su J."/>
            <person name="Zhao L.L."/>
            <person name="Liu H.Y."/>
            <person name="Ma B.P."/>
            <person name="Zhang Y.Q."/>
            <person name="Yu L.Y."/>
        </authorList>
    </citation>
    <scope>NUCLEOTIDE SEQUENCE [LARGE SCALE GENOMIC DNA]</scope>
    <source>
        <strain evidence="5 6">CPCC 204357</strain>
    </source>
</reference>
<evidence type="ECO:0000313" key="6">
    <source>
        <dbReference type="Proteomes" id="UP000305792"/>
    </source>
</evidence>
<dbReference type="InterPro" id="IPR036390">
    <property type="entry name" value="WH_DNA-bd_sf"/>
</dbReference>
<gene>
    <name evidence="5" type="ORF">E9998_19390</name>
</gene>
<dbReference type="PANTHER" id="PTHR42756">
    <property type="entry name" value="TRANSCRIPTIONAL REGULATOR, MARR"/>
    <property type="match status" value="1"/>
</dbReference>
<dbReference type="Proteomes" id="UP000305792">
    <property type="component" value="Unassembled WGS sequence"/>
</dbReference>
<dbReference type="InterPro" id="IPR000835">
    <property type="entry name" value="HTH_MarR-typ"/>
</dbReference>
<evidence type="ECO:0000256" key="3">
    <source>
        <dbReference type="ARBA" id="ARBA00023163"/>
    </source>
</evidence>
<protein>
    <submittedName>
        <fullName evidence="5">Winged helix-turn-helix transcriptional regulator</fullName>
    </submittedName>
</protein>
<dbReference type="SMART" id="SM00347">
    <property type="entry name" value="HTH_MARR"/>
    <property type="match status" value="1"/>
</dbReference>
<keyword evidence="3" id="KW-0804">Transcription</keyword>
<dbReference type="PROSITE" id="PS50995">
    <property type="entry name" value="HTH_MARR_2"/>
    <property type="match status" value="1"/>
</dbReference>
<keyword evidence="2" id="KW-0238">DNA-binding</keyword>
<proteinExistence type="predicted"/>
<keyword evidence="6" id="KW-1185">Reference proteome</keyword>
<dbReference type="Gene3D" id="1.10.10.10">
    <property type="entry name" value="Winged helix-like DNA-binding domain superfamily/Winged helix DNA-binding domain"/>
    <property type="match status" value="1"/>
</dbReference>
<organism evidence="5 6">
    <name type="scientific">Glycomyces paridis</name>
    <dbReference type="NCBI Taxonomy" id="2126555"/>
    <lineage>
        <taxon>Bacteria</taxon>
        <taxon>Bacillati</taxon>
        <taxon>Actinomycetota</taxon>
        <taxon>Actinomycetes</taxon>
        <taxon>Glycomycetales</taxon>
        <taxon>Glycomycetaceae</taxon>
        <taxon>Glycomyces</taxon>
    </lineage>
</organism>
<keyword evidence="1" id="KW-0805">Transcription regulation</keyword>
<dbReference type="GO" id="GO:0003677">
    <property type="term" value="F:DNA binding"/>
    <property type="evidence" value="ECO:0007669"/>
    <property type="project" value="UniProtKB-KW"/>
</dbReference>
<dbReference type="GO" id="GO:0003700">
    <property type="term" value="F:DNA-binding transcription factor activity"/>
    <property type="evidence" value="ECO:0007669"/>
    <property type="project" value="InterPro"/>
</dbReference>
<name>A0A4S8PC84_9ACTN</name>
<evidence type="ECO:0000256" key="2">
    <source>
        <dbReference type="ARBA" id="ARBA00023125"/>
    </source>
</evidence>
<dbReference type="CDD" id="cd00090">
    <property type="entry name" value="HTH_ARSR"/>
    <property type="match status" value="1"/>
</dbReference>
<comment type="caution">
    <text evidence="5">The sequence shown here is derived from an EMBL/GenBank/DDBJ whole genome shotgun (WGS) entry which is preliminary data.</text>
</comment>
<dbReference type="InterPro" id="IPR036388">
    <property type="entry name" value="WH-like_DNA-bd_sf"/>
</dbReference>
<dbReference type="SUPFAM" id="SSF46785">
    <property type="entry name" value="Winged helix' DNA-binding domain"/>
    <property type="match status" value="1"/>
</dbReference>
<evidence type="ECO:0000313" key="5">
    <source>
        <dbReference type="EMBL" id="THV25904.1"/>
    </source>
</evidence>
<dbReference type="InterPro" id="IPR011991">
    <property type="entry name" value="ArsR-like_HTH"/>
</dbReference>
<dbReference type="AlphaFoldDB" id="A0A4S8PC84"/>
<evidence type="ECO:0000259" key="4">
    <source>
        <dbReference type="PROSITE" id="PS50995"/>
    </source>
</evidence>
<dbReference type="PANTHER" id="PTHR42756:SF1">
    <property type="entry name" value="TRANSCRIPTIONAL REPRESSOR OF EMRAB OPERON"/>
    <property type="match status" value="1"/>
</dbReference>